<sequence length="206" mass="21119">MDEHLARLFTSNAAWADAVSAADPGFFAASAAGQAPKLLWIGCADSRVPESVLAAAKPGDIFTHRNIANQVHADDDSVNAVLAYAVGHVGVLHVLVVGHSNCGGAAACYAASLAPRPPPSDSLSRWLLPLTELAASLGLDAAPSAEEALATLVEENVKAQVANAAASDALTKAWAAGKNVWVHGLVYDLATGRLRDLGVSRGPGKQ</sequence>
<proteinExistence type="predicted"/>
<dbReference type="EMBL" id="MU273491">
    <property type="protein sequence ID" value="KAI0034984.1"/>
    <property type="molecule type" value="Genomic_DNA"/>
</dbReference>
<keyword evidence="2" id="KW-1185">Reference proteome</keyword>
<dbReference type="Proteomes" id="UP000814128">
    <property type="component" value="Unassembled WGS sequence"/>
</dbReference>
<reference evidence="1" key="2">
    <citation type="journal article" date="2022" name="New Phytol.">
        <title>Evolutionary transition to the ectomycorrhizal habit in the genomes of a hyperdiverse lineage of mushroom-forming fungi.</title>
        <authorList>
            <person name="Looney B."/>
            <person name="Miyauchi S."/>
            <person name="Morin E."/>
            <person name="Drula E."/>
            <person name="Courty P.E."/>
            <person name="Kohler A."/>
            <person name="Kuo A."/>
            <person name="LaButti K."/>
            <person name="Pangilinan J."/>
            <person name="Lipzen A."/>
            <person name="Riley R."/>
            <person name="Andreopoulos W."/>
            <person name="He G."/>
            <person name="Johnson J."/>
            <person name="Nolan M."/>
            <person name="Tritt A."/>
            <person name="Barry K.W."/>
            <person name="Grigoriev I.V."/>
            <person name="Nagy L.G."/>
            <person name="Hibbett D."/>
            <person name="Henrissat B."/>
            <person name="Matheny P.B."/>
            <person name="Labbe J."/>
            <person name="Martin F.M."/>
        </authorList>
    </citation>
    <scope>NUCLEOTIDE SEQUENCE</scope>
    <source>
        <strain evidence="1">EC-137</strain>
    </source>
</reference>
<gene>
    <name evidence="1" type="ORF">K488DRAFT_44179</name>
</gene>
<name>A0ACB8QT24_9AGAM</name>
<comment type="caution">
    <text evidence="1">The sequence shown here is derived from an EMBL/GenBank/DDBJ whole genome shotgun (WGS) entry which is preliminary data.</text>
</comment>
<evidence type="ECO:0000313" key="1">
    <source>
        <dbReference type="EMBL" id="KAI0034984.1"/>
    </source>
</evidence>
<reference evidence="1" key="1">
    <citation type="submission" date="2021-02" db="EMBL/GenBank/DDBJ databases">
        <authorList>
            <consortium name="DOE Joint Genome Institute"/>
            <person name="Ahrendt S."/>
            <person name="Looney B.P."/>
            <person name="Miyauchi S."/>
            <person name="Morin E."/>
            <person name="Drula E."/>
            <person name="Courty P.E."/>
            <person name="Chicoki N."/>
            <person name="Fauchery L."/>
            <person name="Kohler A."/>
            <person name="Kuo A."/>
            <person name="Labutti K."/>
            <person name="Pangilinan J."/>
            <person name="Lipzen A."/>
            <person name="Riley R."/>
            <person name="Andreopoulos W."/>
            <person name="He G."/>
            <person name="Johnson J."/>
            <person name="Barry K.W."/>
            <person name="Grigoriev I.V."/>
            <person name="Nagy L."/>
            <person name="Hibbett D."/>
            <person name="Henrissat B."/>
            <person name="Matheny P.B."/>
            <person name="Labbe J."/>
            <person name="Martin F."/>
        </authorList>
    </citation>
    <scope>NUCLEOTIDE SEQUENCE</scope>
    <source>
        <strain evidence="1">EC-137</strain>
    </source>
</reference>
<organism evidence="1 2">
    <name type="scientific">Vararia minispora EC-137</name>
    <dbReference type="NCBI Taxonomy" id="1314806"/>
    <lineage>
        <taxon>Eukaryota</taxon>
        <taxon>Fungi</taxon>
        <taxon>Dikarya</taxon>
        <taxon>Basidiomycota</taxon>
        <taxon>Agaricomycotina</taxon>
        <taxon>Agaricomycetes</taxon>
        <taxon>Russulales</taxon>
        <taxon>Lachnocladiaceae</taxon>
        <taxon>Vararia</taxon>
    </lineage>
</organism>
<evidence type="ECO:0000313" key="2">
    <source>
        <dbReference type="Proteomes" id="UP000814128"/>
    </source>
</evidence>
<accession>A0ACB8QT24</accession>
<protein>
    <submittedName>
        <fullName evidence="1">Carbonic anhydrase</fullName>
    </submittedName>
</protein>